<evidence type="ECO:0000313" key="3">
    <source>
        <dbReference type="EMBL" id="CAB3931610.1"/>
    </source>
</evidence>
<sequence>MNPNDAPIFTPDDTDFREWVADSDPQTRVVSPSVWKEQLVRSTMEADRIFGARLPWRKTHDQIRFRPEEVSLWQGINGHGKSQMLNQVALALAAQDEPVCLASFEMKPLTNLKRMLRQVARNGSPSAQMAQRMLAWMEGRFWFYDQAGMVRPEMIYKVVGYAAARLGCKHVVIDSLMKCVRGEEDKDGQKNFLDALTALARDNKIHVHLVHHVRKGENEDKAPGKFDARGSAAIIDQVDNILTVWRNKPKERIAEKESRNGGQVSDDTDSKPDTYLICDKQRNGEWEGSIGLWFHQDSMQFTPDKHRRPMELIGELA</sequence>
<dbReference type="PANTHER" id="PTHR12873:SF0">
    <property type="entry name" value="TWINKLE MTDNA HELICASE"/>
    <property type="match status" value="1"/>
</dbReference>
<keyword evidence="4" id="KW-1185">Reference proteome</keyword>
<name>A0A6S7F4Z8_9BURK</name>
<dbReference type="GO" id="GO:0003697">
    <property type="term" value="F:single-stranded DNA binding"/>
    <property type="evidence" value="ECO:0007669"/>
    <property type="project" value="InterPro"/>
</dbReference>
<dbReference type="Gene3D" id="3.40.50.300">
    <property type="entry name" value="P-loop containing nucleotide triphosphate hydrolases"/>
    <property type="match status" value="1"/>
</dbReference>
<dbReference type="GO" id="GO:0005524">
    <property type="term" value="F:ATP binding"/>
    <property type="evidence" value="ECO:0007669"/>
    <property type="project" value="InterPro"/>
</dbReference>
<evidence type="ECO:0000256" key="1">
    <source>
        <dbReference type="SAM" id="MobiDB-lite"/>
    </source>
</evidence>
<dbReference type="GO" id="GO:0043139">
    <property type="term" value="F:5'-3' DNA helicase activity"/>
    <property type="evidence" value="ECO:0007669"/>
    <property type="project" value="InterPro"/>
</dbReference>
<evidence type="ECO:0000313" key="4">
    <source>
        <dbReference type="Proteomes" id="UP000494183"/>
    </source>
</evidence>
<accession>A0A6S7F4Z8</accession>
<dbReference type="Proteomes" id="UP000494183">
    <property type="component" value="Unassembled WGS sequence"/>
</dbReference>
<reference evidence="3 4" key="1">
    <citation type="submission" date="2020-04" db="EMBL/GenBank/DDBJ databases">
        <authorList>
            <person name="De Canck E."/>
        </authorList>
    </citation>
    <scope>NUCLEOTIDE SEQUENCE [LARGE SCALE GENOMIC DNA]</scope>
    <source>
        <strain evidence="3 4">LMG 6000</strain>
    </source>
</reference>
<feature type="region of interest" description="Disordered" evidence="1">
    <location>
        <begin position="252"/>
        <end position="274"/>
    </location>
</feature>
<dbReference type="AlphaFoldDB" id="A0A6S7F4Z8"/>
<feature type="domain" description="SF4 helicase" evidence="2">
    <location>
        <begin position="45"/>
        <end position="308"/>
    </location>
</feature>
<dbReference type="SUPFAM" id="SSF52540">
    <property type="entry name" value="P-loop containing nucleoside triphosphate hydrolases"/>
    <property type="match status" value="1"/>
</dbReference>
<protein>
    <recommendedName>
        <fullName evidence="2">SF4 helicase domain-containing protein</fullName>
    </recommendedName>
</protein>
<dbReference type="EMBL" id="CADILH010000003">
    <property type="protein sequence ID" value="CAB3931610.1"/>
    <property type="molecule type" value="Genomic_DNA"/>
</dbReference>
<evidence type="ECO:0000259" key="2">
    <source>
        <dbReference type="PROSITE" id="PS51199"/>
    </source>
</evidence>
<dbReference type="InterPro" id="IPR027032">
    <property type="entry name" value="Twinkle-like"/>
</dbReference>
<dbReference type="InterPro" id="IPR027417">
    <property type="entry name" value="P-loop_NTPase"/>
</dbReference>
<dbReference type="GO" id="GO:0006260">
    <property type="term" value="P:DNA replication"/>
    <property type="evidence" value="ECO:0007669"/>
    <property type="project" value="InterPro"/>
</dbReference>
<dbReference type="PROSITE" id="PS51199">
    <property type="entry name" value="SF4_HELICASE"/>
    <property type="match status" value="1"/>
</dbReference>
<dbReference type="RefSeq" id="WP_254604480.1">
    <property type="nucleotide sequence ID" value="NZ_CADILH010000003.1"/>
</dbReference>
<dbReference type="PANTHER" id="PTHR12873">
    <property type="entry name" value="T7-LIKE MITOCHONDRIAL DNA HELICASE"/>
    <property type="match status" value="1"/>
</dbReference>
<organism evidence="3 4">
    <name type="scientific">Achromobacter insolitus</name>
    <dbReference type="NCBI Taxonomy" id="217204"/>
    <lineage>
        <taxon>Bacteria</taxon>
        <taxon>Pseudomonadati</taxon>
        <taxon>Pseudomonadota</taxon>
        <taxon>Betaproteobacteria</taxon>
        <taxon>Burkholderiales</taxon>
        <taxon>Alcaligenaceae</taxon>
        <taxon>Achromobacter</taxon>
    </lineage>
</organism>
<dbReference type="InterPro" id="IPR007694">
    <property type="entry name" value="DNA_helicase_DnaB-like_C"/>
</dbReference>
<gene>
    <name evidence="3" type="ORF">LMG6000_02240</name>
</gene>
<dbReference type="Pfam" id="PF13481">
    <property type="entry name" value="AAA_25"/>
    <property type="match status" value="1"/>
</dbReference>
<proteinExistence type="predicted"/>